<reference evidence="2" key="1">
    <citation type="journal article" date="2023" name="Front. Plant Sci.">
        <title>Chromosomal-level genome assembly of Melastoma candidum provides insights into trichome evolution.</title>
        <authorList>
            <person name="Zhong Y."/>
            <person name="Wu W."/>
            <person name="Sun C."/>
            <person name="Zou P."/>
            <person name="Liu Y."/>
            <person name="Dai S."/>
            <person name="Zhou R."/>
        </authorList>
    </citation>
    <scope>NUCLEOTIDE SEQUENCE [LARGE SCALE GENOMIC DNA]</scope>
</reference>
<evidence type="ECO:0000313" key="2">
    <source>
        <dbReference type="Proteomes" id="UP001057402"/>
    </source>
</evidence>
<accession>A0ACB9S0U0</accession>
<proteinExistence type="predicted"/>
<sequence>MGSDDMLDASDAAMQLDVKISYSSGIPLDILPQGTVRGDSENDAELFMVPGVFGMMVINDQEELLQWHAENTRGNPWIIHAMKRCSAGIIEAIGYFGLDGVLVHASGIELPFSRVIDMLAKSYGDKHSEKFRVWVDKLPCSSNTFRHMASPVL</sequence>
<protein>
    <submittedName>
        <fullName evidence="1">Uncharacterized protein</fullName>
    </submittedName>
</protein>
<gene>
    <name evidence="1" type="ORF">MLD38_002503</name>
</gene>
<comment type="caution">
    <text evidence="1">The sequence shown here is derived from an EMBL/GenBank/DDBJ whole genome shotgun (WGS) entry which is preliminary data.</text>
</comment>
<evidence type="ECO:0000313" key="1">
    <source>
        <dbReference type="EMBL" id="KAI4384332.1"/>
    </source>
</evidence>
<dbReference type="Proteomes" id="UP001057402">
    <property type="component" value="Chromosome 2"/>
</dbReference>
<dbReference type="EMBL" id="CM042881">
    <property type="protein sequence ID" value="KAI4384332.1"/>
    <property type="molecule type" value="Genomic_DNA"/>
</dbReference>
<keyword evidence="2" id="KW-1185">Reference proteome</keyword>
<organism evidence="1 2">
    <name type="scientific">Melastoma candidum</name>
    <dbReference type="NCBI Taxonomy" id="119954"/>
    <lineage>
        <taxon>Eukaryota</taxon>
        <taxon>Viridiplantae</taxon>
        <taxon>Streptophyta</taxon>
        <taxon>Embryophyta</taxon>
        <taxon>Tracheophyta</taxon>
        <taxon>Spermatophyta</taxon>
        <taxon>Magnoliopsida</taxon>
        <taxon>eudicotyledons</taxon>
        <taxon>Gunneridae</taxon>
        <taxon>Pentapetalae</taxon>
        <taxon>rosids</taxon>
        <taxon>malvids</taxon>
        <taxon>Myrtales</taxon>
        <taxon>Melastomataceae</taxon>
        <taxon>Melastomatoideae</taxon>
        <taxon>Melastomateae</taxon>
        <taxon>Melastoma</taxon>
    </lineage>
</organism>
<name>A0ACB9S0U0_9MYRT</name>